<name>A0AAE0K776_9PEZI</name>
<dbReference type="AlphaFoldDB" id="A0AAE0K776"/>
<dbReference type="PANTHER" id="PTHR24320">
    <property type="entry name" value="RETINOL DEHYDROGENASE"/>
    <property type="match status" value="1"/>
</dbReference>
<proteinExistence type="inferred from homology"/>
<evidence type="ECO:0000313" key="3">
    <source>
        <dbReference type="EMBL" id="KAK3370741.1"/>
    </source>
</evidence>
<protein>
    <recommendedName>
        <fullName evidence="5">Retinol dehydrogenase 12</fullName>
    </recommendedName>
</protein>
<accession>A0AAE0K776</accession>
<comment type="caution">
    <text evidence="3">The sequence shown here is derived from an EMBL/GenBank/DDBJ whole genome shotgun (WGS) entry which is preliminary data.</text>
</comment>
<dbReference type="Gene3D" id="3.40.50.720">
    <property type="entry name" value="NAD(P)-binding Rossmann-like Domain"/>
    <property type="match status" value="1"/>
</dbReference>
<evidence type="ECO:0000313" key="4">
    <source>
        <dbReference type="Proteomes" id="UP001287356"/>
    </source>
</evidence>
<dbReference type="Proteomes" id="UP001287356">
    <property type="component" value="Unassembled WGS sequence"/>
</dbReference>
<dbReference type="InterPro" id="IPR002347">
    <property type="entry name" value="SDR_fam"/>
</dbReference>
<keyword evidence="4" id="KW-1185">Reference proteome</keyword>
<keyword evidence="2" id="KW-0560">Oxidoreductase</keyword>
<evidence type="ECO:0008006" key="5">
    <source>
        <dbReference type="Google" id="ProtNLM"/>
    </source>
</evidence>
<dbReference type="InterPro" id="IPR036291">
    <property type="entry name" value="NAD(P)-bd_dom_sf"/>
</dbReference>
<dbReference type="GO" id="GO:0016491">
    <property type="term" value="F:oxidoreductase activity"/>
    <property type="evidence" value="ECO:0007669"/>
    <property type="project" value="UniProtKB-KW"/>
</dbReference>
<evidence type="ECO:0000256" key="2">
    <source>
        <dbReference type="ARBA" id="ARBA00023002"/>
    </source>
</evidence>
<sequence length="332" mass="35874">MQTIKNTLAENFGGPMSKLGSTQFSLDECPDLTGKVAIVTGGSRGIGYGIAHTLLKHNISKLYILSITKEAGDAAKEAIAKDLGQDTADRVTWVHCDLADWKQVERVAAAIRKETDRLDILVNNSGWGIMTPSLTSSGVDKHMAVNHMGHVVLTSHLLPLMKKTADRGDTVRISNQASNAHQGAPSDTQFASLDEINSDAGPNGQYGRSKLANILFTRYFNRNVTKNGHPNILMNATHPGFVSTKQSTQDIHEPYPIAGYAMSYGMDLIKKDQFQGAVPSVYAATMAEDSGQFICAPAIPEPGSEMSQSDELADKLMDLTRQVVSERSGVII</sequence>
<organism evidence="3 4">
    <name type="scientific">Lasiosphaeria ovina</name>
    <dbReference type="NCBI Taxonomy" id="92902"/>
    <lineage>
        <taxon>Eukaryota</taxon>
        <taxon>Fungi</taxon>
        <taxon>Dikarya</taxon>
        <taxon>Ascomycota</taxon>
        <taxon>Pezizomycotina</taxon>
        <taxon>Sordariomycetes</taxon>
        <taxon>Sordariomycetidae</taxon>
        <taxon>Sordariales</taxon>
        <taxon>Lasiosphaeriaceae</taxon>
        <taxon>Lasiosphaeria</taxon>
    </lineage>
</organism>
<evidence type="ECO:0000256" key="1">
    <source>
        <dbReference type="ARBA" id="ARBA00006484"/>
    </source>
</evidence>
<dbReference type="EMBL" id="JAULSN010000005">
    <property type="protein sequence ID" value="KAK3370741.1"/>
    <property type="molecule type" value="Genomic_DNA"/>
</dbReference>
<dbReference type="PRINTS" id="PR00081">
    <property type="entry name" value="GDHRDH"/>
</dbReference>
<dbReference type="PANTHER" id="PTHR24320:SF33">
    <property type="entry name" value="OXIDOREDUCTASE BLI-4, MITOCHONDRIAL-RELATED"/>
    <property type="match status" value="1"/>
</dbReference>
<reference evidence="3" key="2">
    <citation type="submission" date="2023-06" db="EMBL/GenBank/DDBJ databases">
        <authorList>
            <consortium name="Lawrence Berkeley National Laboratory"/>
            <person name="Haridas S."/>
            <person name="Hensen N."/>
            <person name="Bonometti L."/>
            <person name="Westerberg I."/>
            <person name="Brannstrom I.O."/>
            <person name="Guillou S."/>
            <person name="Cros-Aarteil S."/>
            <person name="Calhoun S."/>
            <person name="Kuo A."/>
            <person name="Mondo S."/>
            <person name="Pangilinan J."/>
            <person name="Riley R."/>
            <person name="Labutti K."/>
            <person name="Andreopoulos B."/>
            <person name="Lipzen A."/>
            <person name="Chen C."/>
            <person name="Yanf M."/>
            <person name="Daum C."/>
            <person name="Ng V."/>
            <person name="Clum A."/>
            <person name="Steindorff A."/>
            <person name="Ohm R."/>
            <person name="Martin F."/>
            <person name="Silar P."/>
            <person name="Natvig D."/>
            <person name="Lalanne C."/>
            <person name="Gautier V."/>
            <person name="Ament-Velasquez S.L."/>
            <person name="Kruys A."/>
            <person name="Hutchinson M.I."/>
            <person name="Powell A.J."/>
            <person name="Barry K."/>
            <person name="Miller A.N."/>
            <person name="Grigoriev I.V."/>
            <person name="Debuchy R."/>
            <person name="Gladieux P."/>
            <person name="Thoren M.H."/>
            <person name="Johannesson H."/>
        </authorList>
    </citation>
    <scope>NUCLEOTIDE SEQUENCE</scope>
    <source>
        <strain evidence="3">CBS 958.72</strain>
    </source>
</reference>
<comment type="similarity">
    <text evidence="1">Belongs to the short-chain dehydrogenases/reductases (SDR) family.</text>
</comment>
<reference evidence="3" key="1">
    <citation type="journal article" date="2023" name="Mol. Phylogenet. Evol.">
        <title>Genome-scale phylogeny and comparative genomics of the fungal order Sordariales.</title>
        <authorList>
            <person name="Hensen N."/>
            <person name="Bonometti L."/>
            <person name="Westerberg I."/>
            <person name="Brannstrom I.O."/>
            <person name="Guillou S."/>
            <person name="Cros-Aarteil S."/>
            <person name="Calhoun S."/>
            <person name="Haridas S."/>
            <person name="Kuo A."/>
            <person name="Mondo S."/>
            <person name="Pangilinan J."/>
            <person name="Riley R."/>
            <person name="LaButti K."/>
            <person name="Andreopoulos B."/>
            <person name="Lipzen A."/>
            <person name="Chen C."/>
            <person name="Yan M."/>
            <person name="Daum C."/>
            <person name="Ng V."/>
            <person name="Clum A."/>
            <person name="Steindorff A."/>
            <person name="Ohm R.A."/>
            <person name="Martin F."/>
            <person name="Silar P."/>
            <person name="Natvig D.O."/>
            <person name="Lalanne C."/>
            <person name="Gautier V."/>
            <person name="Ament-Velasquez S.L."/>
            <person name="Kruys A."/>
            <person name="Hutchinson M.I."/>
            <person name="Powell A.J."/>
            <person name="Barry K."/>
            <person name="Miller A.N."/>
            <person name="Grigoriev I.V."/>
            <person name="Debuchy R."/>
            <person name="Gladieux P."/>
            <person name="Hiltunen Thoren M."/>
            <person name="Johannesson H."/>
        </authorList>
    </citation>
    <scope>NUCLEOTIDE SEQUENCE</scope>
    <source>
        <strain evidence="3">CBS 958.72</strain>
    </source>
</reference>
<gene>
    <name evidence="3" type="ORF">B0T24DRAFT_594643</name>
</gene>
<dbReference type="SUPFAM" id="SSF51735">
    <property type="entry name" value="NAD(P)-binding Rossmann-fold domains"/>
    <property type="match status" value="1"/>
</dbReference>
<dbReference type="Pfam" id="PF00106">
    <property type="entry name" value="adh_short"/>
    <property type="match status" value="1"/>
</dbReference>